<name>A0A1D6FW03_MAIZE</name>
<evidence type="ECO:0000313" key="1">
    <source>
        <dbReference type="EMBL" id="AQK95618.1"/>
    </source>
</evidence>
<protein>
    <submittedName>
        <fullName evidence="1">Uncharacterized protein</fullName>
    </submittedName>
</protein>
<dbReference type="EMBL" id="CM000784">
    <property type="protein sequence ID" value="AQK95618.1"/>
    <property type="molecule type" value="Genomic_DNA"/>
</dbReference>
<gene>
    <name evidence="1" type="ORF">ZEAMMB73_Zm00001d011084</name>
</gene>
<proteinExistence type="predicted"/>
<organism evidence="1">
    <name type="scientific">Zea mays</name>
    <name type="common">Maize</name>
    <dbReference type="NCBI Taxonomy" id="4577"/>
    <lineage>
        <taxon>Eukaryota</taxon>
        <taxon>Viridiplantae</taxon>
        <taxon>Streptophyta</taxon>
        <taxon>Embryophyta</taxon>
        <taxon>Tracheophyta</taxon>
        <taxon>Spermatophyta</taxon>
        <taxon>Magnoliopsida</taxon>
        <taxon>Liliopsida</taxon>
        <taxon>Poales</taxon>
        <taxon>Poaceae</taxon>
        <taxon>PACMAD clade</taxon>
        <taxon>Panicoideae</taxon>
        <taxon>Andropogonodae</taxon>
        <taxon>Andropogoneae</taxon>
        <taxon>Tripsacinae</taxon>
        <taxon>Zea</taxon>
    </lineage>
</organism>
<sequence>MTRGVCRAHFECQLCQVWEASIKDPHHWWGGFEGQSLGYRETRCPPESIRLYKSS</sequence>
<reference evidence="1" key="1">
    <citation type="submission" date="2015-12" db="EMBL/GenBank/DDBJ databases">
        <title>Update maize B73 reference genome by single molecule sequencing technologies.</title>
        <authorList>
            <consortium name="Maize Genome Sequencing Project"/>
            <person name="Ware D."/>
        </authorList>
    </citation>
    <scope>NUCLEOTIDE SEQUENCE</scope>
    <source>
        <tissue evidence="1">Seedling</tissue>
    </source>
</reference>
<dbReference type="AlphaFoldDB" id="A0A1D6FW03"/>
<accession>A0A1D6FW03</accession>
<dbReference type="InParanoid" id="A0A1D6FW03"/>